<dbReference type="Pfam" id="PF10604">
    <property type="entry name" value="Polyketide_cyc2"/>
    <property type="match status" value="1"/>
</dbReference>
<dbReference type="SUPFAM" id="SSF55961">
    <property type="entry name" value="Bet v1-like"/>
    <property type="match status" value="1"/>
</dbReference>
<dbReference type="InterPro" id="IPR019587">
    <property type="entry name" value="Polyketide_cyclase/dehydratase"/>
</dbReference>
<comment type="caution">
    <text evidence="1">The sequence shown here is derived from an EMBL/GenBank/DDBJ whole genome shotgun (WGS) entry which is preliminary data.</text>
</comment>
<dbReference type="InterPro" id="IPR023393">
    <property type="entry name" value="START-like_dom_sf"/>
</dbReference>
<dbReference type="EMBL" id="RBKV01000001">
    <property type="protein sequence ID" value="RKR93669.1"/>
    <property type="molecule type" value="Genomic_DNA"/>
</dbReference>
<organism evidence="1 2">
    <name type="scientific">Williamsia marianensis</name>
    <dbReference type="NCBI Taxonomy" id="85044"/>
    <lineage>
        <taxon>Bacteria</taxon>
        <taxon>Bacillati</taxon>
        <taxon>Actinomycetota</taxon>
        <taxon>Actinomycetes</taxon>
        <taxon>Mycobacteriales</taxon>
        <taxon>Nocardiaceae</taxon>
        <taxon>Williamsia</taxon>
    </lineage>
</organism>
<sequence length="144" mass="15817">MPEITTTRTLRTSQEKAWAVISDPSRFEEWNTLHTRWGAEPPTELGLGTKIVEVVTIKGVVDTIDFTTSAYDAPRYVQLEGSGSTGSTVQLDFTVDPNGDNACNATLHIIFDSSILFGPLGKIIQKAFSKQLDKSLDKLSELVE</sequence>
<proteinExistence type="predicted"/>
<protein>
    <submittedName>
        <fullName evidence="1">Polyketide cyclase/dehydrase/lipid transport protein</fullName>
    </submittedName>
</protein>
<gene>
    <name evidence="1" type="ORF">DFJ75_0454</name>
</gene>
<accession>A0A495JZP5</accession>
<dbReference type="RefSeq" id="WP_062796713.1">
    <property type="nucleotide sequence ID" value="NZ_CBCRXS010000001.1"/>
</dbReference>
<dbReference type="AlphaFoldDB" id="A0A495JZP5"/>
<evidence type="ECO:0000313" key="1">
    <source>
        <dbReference type="EMBL" id="RKR93669.1"/>
    </source>
</evidence>
<reference evidence="1 2" key="1">
    <citation type="submission" date="2018-10" db="EMBL/GenBank/DDBJ databases">
        <title>Sequencing the genomes of 1000 actinobacteria strains.</title>
        <authorList>
            <person name="Klenk H.-P."/>
        </authorList>
    </citation>
    <scope>NUCLEOTIDE SEQUENCE [LARGE SCALE GENOMIC DNA]</scope>
    <source>
        <strain evidence="1 2">DSM 44343</strain>
    </source>
</reference>
<evidence type="ECO:0000313" key="2">
    <source>
        <dbReference type="Proteomes" id="UP000274762"/>
    </source>
</evidence>
<dbReference type="Gene3D" id="3.30.530.20">
    <property type="match status" value="1"/>
</dbReference>
<dbReference type="Proteomes" id="UP000274762">
    <property type="component" value="Unassembled WGS sequence"/>
</dbReference>
<name>A0A495JZP5_WILMA</name>
<dbReference type="CDD" id="cd07812">
    <property type="entry name" value="SRPBCC"/>
    <property type="match status" value="1"/>
</dbReference>
<dbReference type="OrthoDB" id="4569164at2"/>